<dbReference type="SUPFAM" id="SSF53098">
    <property type="entry name" value="Ribonuclease H-like"/>
    <property type="match status" value="1"/>
</dbReference>
<gene>
    <name evidence="2" type="primary">pol</name>
</gene>
<dbReference type="EMBL" id="U29658">
    <property type="protein sequence ID" value="AAB19069.1"/>
    <property type="molecule type" value="Genomic_DNA"/>
</dbReference>
<keyword evidence="1" id="KW-0229">DNA integration</keyword>
<dbReference type="InterPro" id="IPR036397">
    <property type="entry name" value="RNaseH_sf"/>
</dbReference>
<organism evidence="2">
    <name type="scientific">Human endogenous retrovirus</name>
    <dbReference type="NCBI Taxonomy" id="11827"/>
    <lineage>
        <taxon>Viruses</taxon>
        <taxon>Riboviria</taxon>
        <taxon>Pararnavirae</taxon>
        <taxon>Artverviricota</taxon>
        <taxon>Revtraviricetes</taxon>
        <taxon>Ortervirales</taxon>
        <taxon>Retroviridae</taxon>
    </lineage>
</organism>
<sequence>DDQLFIDGSSSRATGCPKIAVYAVVTLNQVIKAELLPPQTSSQKAELIALSRALTLSKSNESSFTQTPNMPITFFIPMPPSGKREDSLCQRNPHH</sequence>
<dbReference type="Gene3D" id="3.30.420.10">
    <property type="entry name" value="Ribonuclease H-like superfamily/Ribonuclease H"/>
    <property type="match status" value="1"/>
</dbReference>
<name>Q68986_9RETR</name>
<reference evidence="2" key="1">
    <citation type="journal article" date="1996" name="J. Gen. Virol.">
        <title>The structure and phylogeny of a new family of human endogenous retroviruses.</title>
        <authorList>
            <person name="Widegren B."/>
            <person name="Kjellman C."/>
            <person name="Aminoff S."/>
            <person name="Sahlford L.G."/>
            <person name="Sjogren H.O."/>
        </authorList>
    </citation>
    <scope>NUCLEOTIDE SEQUENCE</scope>
    <source>
        <strain evidence="2">XA37</strain>
    </source>
</reference>
<protein>
    <submittedName>
        <fullName evidence="2">Pol polyprotein</fullName>
    </submittedName>
</protein>
<evidence type="ECO:0000256" key="1">
    <source>
        <dbReference type="ARBA" id="ARBA00022908"/>
    </source>
</evidence>
<evidence type="ECO:0000313" key="2">
    <source>
        <dbReference type="EMBL" id="AAB19069.1"/>
    </source>
</evidence>
<dbReference type="GO" id="GO:0003676">
    <property type="term" value="F:nucleic acid binding"/>
    <property type="evidence" value="ECO:0007669"/>
    <property type="project" value="InterPro"/>
</dbReference>
<proteinExistence type="predicted"/>
<dbReference type="InterPro" id="IPR012337">
    <property type="entry name" value="RNaseH-like_sf"/>
</dbReference>
<dbReference type="GO" id="GO:0015074">
    <property type="term" value="P:DNA integration"/>
    <property type="evidence" value="ECO:0007669"/>
    <property type="project" value="UniProtKB-KW"/>
</dbReference>
<accession>Q68986</accession>
<feature type="non-terminal residue" evidence="2">
    <location>
        <position position="1"/>
    </location>
</feature>